<evidence type="ECO:0000313" key="3">
    <source>
        <dbReference type="Proteomes" id="UP000008495"/>
    </source>
</evidence>
<dbReference type="PANTHER" id="PTHR30006">
    <property type="entry name" value="THIAMINE-BINDING PERIPLASMIC PROTEIN-RELATED"/>
    <property type="match status" value="1"/>
</dbReference>
<keyword evidence="1" id="KW-0732">Signal</keyword>
<dbReference type="Pfam" id="PF13343">
    <property type="entry name" value="SBP_bac_6"/>
    <property type="match status" value="1"/>
</dbReference>
<evidence type="ECO:0000313" key="2">
    <source>
        <dbReference type="EMBL" id="GAB79111.1"/>
    </source>
</evidence>
<gene>
    <name evidence="2" type="ORF">AUCHE_19_00150</name>
</gene>
<reference evidence="2 3" key="1">
    <citation type="submission" date="2012-08" db="EMBL/GenBank/DDBJ databases">
        <title>Whole genome shotgun sequence of Austwickia chelonae NBRC 105200.</title>
        <authorList>
            <person name="Yoshida I."/>
            <person name="Hosoyama A."/>
            <person name="Tsuchikane K."/>
            <person name="Katsumata H."/>
            <person name="Ando Y."/>
            <person name="Ohji S."/>
            <person name="Hamada M."/>
            <person name="Tamura T."/>
            <person name="Yamazoe A."/>
            <person name="Yamazaki S."/>
            <person name="Fujita N."/>
        </authorList>
    </citation>
    <scope>NUCLEOTIDE SEQUENCE [LARGE SCALE GENOMIC DNA]</scope>
    <source>
        <strain evidence="2 3">NBRC 105200</strain>
    </source>
</reference>
<dbReference type="GO" id="GO:0015888">
    <property type="term" value="P:thiamine transport"/>
    <property type="evidence" value="ECO:0007669"/>
    <property type="project" value="TreeGrafter"/>
</dbReference>
<proteinExistence type="predicted"/>
<dbReference type="GO" id="GO:0030288">
    <property type="term" value="C:outer membrane-bounded periplasmic space"/>
    <property type="evidence" value="ECO:0007669"/>
    <property type="project" value="TreeGrafter"/>
</dbReference>
<dbReference type="STRING" id="100225.SAMN05421595_2971"/>
<dbReference type="PANTHER" id="PTHR30006:SF2">
    <property type="entry name" value="ABC TRANSPORTER SUBSTRATE-BINDING PROTEIN"/>
    <property type="match status" value="1"/>
</dbReference>
<organism evidence="2 3">
    <name type="scientific">Austwickia chelonae NBRC 105200</name>
    <dbReference type="NCBI Taxonomy" id="1184607"/>
    <lineage>
        <taxon>Bacteria</taxon>
        <taxon>Bacillati</taxon>
        <taxon>Actinomycetota</taxon>
        <taxon>Actinomycetes</taxon>
        <taxon>Micrococcales</taxon>
        <taxon>Dermatophilaceae</taxon>
        <taxon>Austwickia</taxon>
    </lineage>
</organism>
<dbReference type="GO" id="GO:0030976">
    <property type="term" value="F:thiamine pyrophosphate binding"/>
    <property type="evidence" value="ECO:0007669"/>
    <property type="project" value="TreeGrafter"/>
</dbReference>
<dbReference type="GO" id="GO:0030975">
    <property type="term" value="F:thiamine binding"/>
    <property type="evidence" value="ECO:0007669"/>
    <property type="project" value="TreeGrafter"/>
</dbReference>
<evidence type="ECO:0000256" key="1">
    <source>
        <dbReference type="ARBA" id="ARBA00022729"/>
    </source>
</evidence>
<dbReference type="Gene3D" id="3.40.190.10">
    <property type="entry name" value="Periplasmic binding protein-like II"/>
    <property type="match status" value="2"/>
</dbReference>
<accession>K6UNN1</accession>
<name>K6UNN1_9MICO</name>
<dbReference type="AlphaFoldDB" id="K6UNN1"/>
<dbReference type="EMBL" id="BAGZ01000019">
    <property type="protein sequence ID" value="GAB79111.1"/>
    <property type="molecule type" value="Genomic_DNA"/>
</dbReference>
<dbReference type="RefSeq" id="WP_006503868.1">
    <property type="nucleotide sequence ID" value="NZ_BAGZ01000019.1"/>
</dbReference>
<dbReference type="SUPFAM" id="SSF53850">
    <property type="entry name" value="Periplasmic binding protein-like II"/>
    <property type="match status" value="1"/>
</dbReference>
<keyword evidence="3" id="KW-1185">Reference proteome</keyword>
<protein>
    <submittedName>
        <fullName evidence="2">Putative ABC transporter substrate-binding protein</fullName>
    </submittedName>
</protein>
<dbReference type="Proteomes" id="UP000008495">
    <property type="component" value="Unassembled WGS sequence"/>
</dbReference>
<dbReference type="eggNOG" id="COG1840">
    <property type="taxonomic scope" value="Bacteria"/>
</dbReference>
<comment type="caution">
    <text evidence="2">The sequence shown here is derived from an EMBL/GenBank/DDBJ whole genome shotgun (WGS) entry which is preliminary data.</text>
</comment>
<sequence length="348" mass="37777">MKPRPCRTHPPACPRLILALVLCLGLLAWSGAHVLSSHRAESLNVLCSSIEELCRQWADTFTEDTGIPVTVVRLSSREALSRMARGDAAADYDIWHGGPSELYVLADQRGLLRPHRPAEAETVPTAYRDPAGAWTGVYRGNLGFCSDPDALKDLGVPVPQSWEDLLDPRLAGRISSPNPVTSGTGSTIVGVQAHRFGDHETALAWLHRLDQNVLQYTRSGMAPAGVVARGEAAVALTFTQHCVRQIEVGRRLVISYPREGTGAEIGAVAVLKSARHPEWAGVYVDFATSRAGQFSRRGERFPQLPTRTDLAVDPRLELTAGIRLFSPQATDVRATEKLVAGFAAEVRP</sequence>